<dbReference type="OrthoDB" id="9812109at2"/>
<dbReference type="SUPFAM" id="SSF54534">
    <property type="entry name" value="FKBP-like"/>
    <property type="match status" value="1"/>
</dbReference>
<evidence type="ECO:0000256" key="1">
    <source>
        <dbReference type="ARBA" id="ARBA00000971"/>
    </source>
</evidence>
<keyword evidence="8" id="KW-0472">Membrane</keyword>
<keyword evidence="4 6" id="KW-0697">Rotamase</keyword>
<dbReference type="Gene3D" id="3.10.50.40">
    <property type="match status" value="1"/>
</dbReference>
<dbReference type="Proteomes" id="UP000297737">
    <property type="component" value="Unassembled WGS sequence"/>
</dbReference>
<dbReference type="EMBL" id="SIHO01000002">
    <property type="protein sequence ID" value="TFU03605.1"/>
    <property type="molecule type" value="Genomic_DNA"/>
</dbReference>
<dbReference type="PANTHER" id="PTHR43811">
    <property type="entry name" value="FKBP-TYPE PEPTIDYL-PROLYL CIS-TRANS ISOMERASE FKPA"/>
    <property type="match status" value="1"/>
</dbReference>
<dbReference type="PROSITE" id="PS50059">
    <property type="entry name" value="FKBP_PPIASE"/>
    <property type="match status" value="1"/>
</dbReference>
<keyword evidence="8" id="KW-1133">Transmembrane helix</keyword>
<evidence type="ECO:0000256" key="2">
    <source>
        <dbReference type="ARBA" id="ARBA00006577"/>
    </source>
</evidence>
<reference evidence="10 11" key="1">
    <citation type="submission" date="2019-02" db="EMBL/GenBank/DDBJ databases">
        <title>Polymorphobacter sp. isolated from the lake at the Tibet of China.</title>
        <authorList>
            <person name="Li A."/>
        </authorList>
    </citation>
    <scope>NUCLEOTIDE SEQUENCE [LARGE SCALE GENOMIC DNA]</scope>
    <source>
        <strain evidence="10 11">DJ1R-1</strain>
    </source>
</reference>
<dbReference type="FunFam" id="3.10.50.40:FF:000045">
    <property type="entry name" value="Peptidyl-prolyl cis-trans isomerase"/>
    <property type="match status" value="1"/>
</dbReference>
<keyword evidence="3" id="KW-0732">Signal</keyword>
<evidence type="ECO:0000256" key="7">
    <source>
        <dbReference type="RuleBase" id="RU003915"/>
    </source>
</evidence>
<evidence type="ECO:0000256" key="3">
    <source>
        <dbReference type="ARBA" id="ARBA00022729"/>
    </source>
</evidence>
<dbReference type="RefSeq" id="WP_135246197.1">
    <property type="nucleotide sequence ID" value="NZ_SIHO01000002.1"/>
</dbReference>
<comment type="similarity">
    <text evidence="2 7">Belongs to the FKBP-type PPIase family.</text>
</comment>
<evidence type="ECO:0000259" key="9">
    <source>
        <dbReference type="PROSITE" id="PS50059"/>
    </source>
</evidence>
<dbReference type="Pfam" id="PF01346">
    <property type="entry name" value="FKBP_N"/>
    <property type="match status" value="1"/>
</dbReference>
<dbReference type="AlphaFoldDB" id="A0A4Y9ENF5"/>
<sequence length="173" mass="17899">MATTPPLGAAPTSGAAKWLAAGVLVLLVIVLGLVWAGTQAQVEAVRPADLAFLKANKEKSSVKTTASGLQYEVLTEGTGPSPAKTDTVAVHYEGKLIDGTVFDSSIARGQPAVFQLDQVIPGWTEGVQLMKTGGKYRFTIPPELGYGARGAGGVIPPNAVLVFEVELLGVKGK</sequence>
<feature type="domain" description="PPIase FKBP-type" evidence="9">
    <location>
        <begin position="85"/>
        <end position="171"/>
    </location>
</feature>
<protein>
    <recommendedName>
        <fullName evidence="7">Peptidyl-prolyl cis-trans isomerase</fullName>
        <ecNumber evidence="7">5.2.1.8</ecNumber>
    </recommendedName>
</protein>
<proteinExistence type="inferred from homology"/>
<evidence type="ECO:0000256" key="8">
    <source>
        <dbReference type="SAM" id="Phobius"/>
    </source>
</evidence>
<feature type="transmembrane region" description="Helical" evidence="8">
    <location>
        <begin position="15"/>
        <end position="36"/>
    </location>
</feature>
<comment type="catalytic activity">
    <reaction evidence="1 6 7">
        <text>[protein]-peptidylproline (omega=180) = [protein]-peptidylproline (omega=0)</text>
        <dbReference type="Rhea" id="RHEA:16237"/>
        <dbReference type="Rhea" id="RHEA-COMP:10747"/>
        <dbReference type="Rhea" id="RHEA-COMP:10748"/>
        <dbReference type="ChEBI" id="CHEBI:83833"/>
        <dbReference type="ChEBI" id="CHEBI:83834"/>
        <dbReference type="EC" id="5.2.1.8"/>
    </reaction>
</comment>
<dbReference type="InterPro" id="IPR046357">
    <property type="entry name" value="PPIase_dom_sf"/>
</dbReference>
<dbReference type="GO" id="GO:0006457">
    <property type="term" value="P:protein folding"/>
    <property type="evidence" value="ECO:0007669"/>
    <property type="project" value="InterPro"/>
</dbReference>
<evidence type="ECO:0000313" key="10">
    <source>
        <dbReference type="EMBL" id="TFU03605.1"/>
    </source>
</evidence>
<dbReference type="GO" id="GO:0003755">
    <property type="term" value="F:peptidyl-prolyl cis-trans isomerase activity"/>
    <property type="evidence" value="ECO:0007669"/>
    <property type="project" value="UniProtKB-UniRule"/>
</dbReference>
<keyword evidence="5 6" id="KW-0413">Isomerase</keyword>
<name>A0A4Y9ENF5_9SPHN</name>
<accession>A0A4Y9ENF5</accession>
<dbReference type="EC" id="5.2.1.8" evidence="7"/>
<dbReference type="PANTHER" id="PTHR43811:SF19">
    <property type="entry name" value="39 KDA FK506-BINDING NUCLEAR PROTEIN"/>
    <property type="match status" value="1"/>
</dbReference>
<keyword evidence="8" id="KW-0812">Transmembrane</keyword>
<evidence type="ECO:0000256" key="5">
    <source>
        <dbReference type="ARBA" id="ARBA00023235"/>
    </source>
</evidence>
<dbReference type="InterPro" id="IPR001179">
    <property type="entry name" value="PPIase_FKBP_dom"/>
</dbReference>
<gene>
    <name evidence="10" type="ORF">EUV02_10635</name>
</gene>
<evidence type="ECO:0000313" key="11">
    <source>
        <dbReference type="Proteomes" id="UP000297737"/>
    </source>
</evidence>
<comment type="caution">
    <text evidence="10">The sequence shown here is derived from an EMBL/GenBank/DDBJ whole genome shotgun (WGS) entry which is preliminary data.</text>
</comment>
<dbReference type="Pfam" id="PF00254">
    <property type="entry name" value="FKBP_C"/>
    <property type="match status" value="1"/>
</dbReference>
<organism evidence="10 11">
    <name type="scientific">Glacieibacterium arshaanense</name>
    <dbReference type="NCBI Taxonomy" id="2511025"/>
    <lineage>
        <taxon>Bacteria</taxon>
        <taxon>Pseudomonadati</taxon>
        <taxon>Pseudomonadota</taxon>
        <taxon>Alphaproteobacteria</taxon>
        <taxon>Sphingomonadales</taxon>
        <taxon>Sphingosinicellaceae</taxon>
        <taxon>Glacieibacterium</taxon>
    </lineage>
</organism>
<keyword evidence="11" id="KW-1185">Reference proteome</keyword>
<evidence type="ECO:0000256" key="4">
    <source>
        <dbReference type="ARBA" id="ARBA00023110"/>
    </source>
</evidence>
<dbReference type="InterPro" id="IPR000774">
    <property type="entry name" value="PPIase_FKBP_N"/>
</dbReference>
<evidence type="ECO:0000256" key="6">
    <source>
        <dbReference type="PROSITE-ProRule" id="PRU00277"/>
    </source>
</evidence>